<comment type="caution">
    <text evidence="10">The sequence shown here is derived from an EMBL/GenBank/DDBJ whole genome shotgun (WGS) entry which is preliminary data.</text>
</comment>
<dbReference type="PROSITE" id="PS00178">
    <property type="entry name" value="AA_TRNA_LIGASE_I"/>
    <property type="match status" value="1"/>
</dbReference>
<dbReference type="PRINTS" id="PR00987">
    <property type="entry name" value="TRNASYNTHGLU"/>
</dbReference>
<accession>A0A926CZB9</accession>
<sequence length="485" mass="54814">MQVRTRFAPSPTGYMHIGNLRSALYTYLFAKKNGGKFILRIEDTDQEREVEGAVELIYSTLKKVGLNYDEGPDVGGDYGPYIQSQRRGIYKGYAEELVKKGAAYYCFCTAEELEAAHKAAQAKGETYKYDKHCLHLSPEEVDKKLKSGAPYVIRFNAPTQGETSFTDAVYGEITVENATLDDIVLLKSDGLPTYNFANVVDDHLMGITHVLRGNEYLSSTPKYNLIYDAFGWEKPAYVHLPPVMKDEKRKLSKRHGDPSFEDLLAEGFLKDAIVNYIALLGWNPGTNQEMFSLAELEQAFDWTGLSKSPAIFDMAKLTWFNAEYMRRLPPEEYAALARPWLQKALDPEKFDFDYLYPLLQGRTEVLRDIPGMVDFLNELPDYDNALYVHKKMKTTVESAHTVLKELMPLLMAVEPWNEDTVQQACKELVERTGRKNGQVLWPLRIALSGKMATPCGAYELCVLLGKEESLRRIAAGIGQTGEQAE</sequence>
<dbReference type="Pfam" id="PF00749">
    <property type="entry name" value="tRNA-synt_1c"/>
    <property type="match status" value="1"/>
</dbReference>
<dbReference type="GO" id="GO:0005829">
    <property type="term" value="C:cytosol"/>
    <property type="evidence" value="ECO:0007669"/>
    <property type="project" value="TreeGrafter"/>
</dbReference>
<dbReference type="Pfam" id="PF19269">
    <property type="entry name" value="Anticodon_2"/>
    <property type="match status" value="1"/>
</dbReference>
<dbReference type="InterPro" id="IPR020058">
    <property type="entry name" value="Glu/Gln-tRNA-synth_Ib_cat-dom"/>
</dbReference>
<comment type="subunit">
    <text evidence="7">Monomer.</text>
</comment>
<evidence type="ECO:0000256" key="5">
    <source>
        <dbReference type="ARBA" id="ARBA00022917"/>
    </source>
</evidence>
<dbReference type="SUPFAM" id="SSF52374">
    <property type="entry name" value="Nucleotidylyl transferase"/>
    <property type="match status" value="1"/>
</dbReference>
<organism evidence="10 11">
    <name type="scientific">Luoshenia tenuis</name>
    <dbReference type="NCBI Taxonomy" id="2763654"/>
    <lineage>
        <taxon>Bacteria</taxon>
        <taxon>Bacillati</taxon>
        <taxon>Bacillota</taxon>
        <taxon>Clostridia</taxon>
        <taxon>Christensenellales</taxon>
        <taxon>Christensenellaceae</taxon>
        <taxon>Luoshenia</taxon>
    </lineage>
</organism>
<evidence type="ECO:0000259" key="9">
    <source>
        <dbReference type="Pfam" id="PF19269"/>
    </source>
</evidence>
<comment type="subcellular location">
    <subcellularLocation>
        <location evidence="7">Cytoplasm</location>
    </subcellularLocation>
</comment>
<dbReference type="InterPro" id="IPR049940">
    <property type="entry name" value="GluQ/Sye"/>
</dbReference>
<dbReference type="InterPro" id="IPR001412">
    <property type="entry name" value="aa-tRNA-synth_I_CS"/>
</dbReference>
<evidence type="ECO:0000256" key="2">
    <source>
        <dbReference type="ARBA" id="ARBA00022598"/>
    </source>
</evidence>
<dbReference type="AlphaFoldDB" id="A0A926CZB9"/>
<dbReference type="FunFam" id="3.40.50.620:FF:000045">
    <property type="entry name" value="Glutamate--tRNA ligase, mitochondrial"/>
    <property type="match status" value="1"/>
</dbReference>
<dbReference type="EC" id="6.1.1.17" evidence="7"/>
<dbReference type="PANTHER" id="PTHR43311:SF2">
    <property type="entry name" value="GLUTAMATE--TRNA LIGASE, MITOCHONDRIAL-RELATED"/>
    <property type="match status" value="1"/>
</dbReference>
<feature type="binding site" evidence="7">
    <location>
        <position position="253"/>
    </location>
    <ligand>
        <name>ATP</name>
        <dbReference type="ChEBI" id="CHEBI:30616"/>
    </ligand>
</feature>
<evidence type="ECO:0000313" key="10">
    <source>
        <dbReference type="EMBL" id="MBC8528373.1"/>
    </source>
</evidence>
<reference evidence="10" key="1">
    <citation type="submission" date="2020-08" db="EMBL/GenBank/DDBJ databases">
        <title>Genome public.</title>
        <authorList>
            <person name="Liu C."/>
            <person name="Sun Q."/>
        </authorList>
    </citation>
    <scope>NUCLEOTIDE SEQUENCE</scope>
    <source>
        <strain evidence="10">NSJ-44</strain>
    </source>
</reference>
<comment type="catalytic activity">
    <reaction evidence="7">
        <text>tRNA(Glu) + L-glutamate + ATP = L-glutamyl-tRNA(Glu) + AMP + diphosphate</text>
        <dbReference type="Rhea" id="RHEA:23540"/>
        <dbReference type="Rhea" id="RHEA-COMP:9663"/>
        <dbReference type="Rhea" id="RHEA-COMP:9680"/>
        <dbReference type="ChEBI" id="CHEBI:29985"/>
        <dbReference type="ChEBI" id="CHEBI:30616"/>
        <dbReference type="ChEBI" id="CHEBI:33019"/>
        <dbReference type="ChEBI" id="CHEBI:78442"/>
        <dbReference type="ChEBI" id="CHEBI:78520"/>
        <dbReference type="ChEBI" id="CHEBI:456215"/>
        <dbReference type="EC" id="6.1.1.17"/>
    </reaction>
</comment>
<keyword evidence="3 7" id="KW-0547">Nucleotide-binding</keyword>
<dbReference type="GO" id="GO:0008270">
    <property type="term" value="F:zinc ion binding"/>
    <property type="evidence" value="ECO:0007669"/>
    <property type="project" value="UniProtKB-UniRule"/>
</dbReference>
<feature type="domain" description="Aminoacyl-tRNA synthetase class I anticodon-binding" evidence="9">
    <location>
        <begin position="333"/>
        <end position="477"/>
    </location>
</feature>
<dbReference type="InterPro" id="IPR014729">
    <property type="entry name" value="Rossmann-like_a/b/a_fold"/>
</dbReference>
<comment type="similarity">
    <text evidence="1 7">Belongs to the class-I aminoacyl-tRNA synthetase family. Glutamate--tRNA ligase type 1 subfamily.</text>
</comment>
<feature type="binding site" evidence="7">
    <location>
        <position position="106"/>
    </location>
    <ligand>
        <name>Zn(2+)</name>
        <dbReference type="ChEBI" id="CHEBI:29105"/>
    </ligand>
</feature>
<keyword evidence="2 7" id="KW-0436">Ligase</keyword>
<keyword evidence="7" id="KW-0963">Cytoplasm</keyword>
<dbReference type="EMBL" id="JACRSO010000001">
    <property type="protein sequence ID" value="MBC8528373.1"/>
    <property type="molecule type" value="Genomic_DNA"/>
</dbReference>
<dbReference type="InterPro" id="IPR045462">
    <property type="entry name" value="aa-tRNA-synth_I_cd-bd"/>
</dbReference>
<dbReference type="InterPro" id="IPR004527">
    <property type="entry name" value="Glu-tRNA-ligase_bac/mito"/>
</dbReference>
<proteinExistence type="inferred from homology"/>
<feature type="binding site" evidence="7">
    <location>
        <position position="108"/>
    </location>
    <ligand>
        <name>Zn(2+)</name>
        <dbReference type="ChEBI" id="CHEBI:29105"/>
    </ligand>
</feature>
<evidence type="ECO:0000259" key="8">
    <source>
        <dbReference type="Pfam" id="PF00749"/>
    </source>
</evidence>
<dbReference type="NCBIfam" id="TIGR00464">
    <property type="entry name" value="gltX_bact"/>
    <property type="match status" value="1"/>
</dbReference>
<dbReference type="HAMAP" id="MF_00022">
    <property type="entry name" value="Glu_tRNA_synth_type1"/>
    <property type="match status" value="1"/>
</dbReference>
<keyword evidence="6 7" id="KW-0030">Aminoacyl-tRNA synthetase</keyword>
<keyword evidence="7" id="KW-0862">Zinc</keyword>
<evidence type="ECO:0000256" key="3">
    <source>
        <dbReference type="ARBA" id="ARBA00022741"/>
    </source>
</evidence>
<keyword evidence="7" id="KW-0479">Metal-binding</keyword>
<dbReference type="Gene3D" id="1.10.10.350">
    <property type="match status" value="1"/>
</dbReference>
<dbReference type="Proteomes" id="UP000654279">
    <property type="component" value="Unassembled WGS sequence"/>
</dbReference>
<dbReference type="GO" id="GO:0000049">
    <property type="term" value="F:tRNA binding"/>
    <property type="evidence" value="ECO:0007669"/>
    <property type="project" value="InterPro"/>
</dbReference>
<dbReference type="InterPro" id="IPR020751">
    <property type="entry name" value="aa-tRNA-synth_I_codon-bd_sub2"/>
</dbReference>
<feature type="short sequence motif" description="'KMSKS' region" evidence="7">
    <location>
        <begin position="250"/>
        <end position="254"/>
    </location>
</feature>
<dbReference type="GO" id="GO:0006424">
    <property type="term" value="P:glutamyl-tRNA aminoacylation"/>
    <property type="evidence" value="ECO:0007669"/>
    <property type="project" value="UniProtKB-UniRule"/>
</dbReference>
<gene>
    <name evidence="7" type="primary">gltX</name>
    <name evidence="10" type="ORF">H8699_02830</name>
</gene>
<evidence type="ECO:0000256" key="6">
    <source>
        <dbReference type="ARBA" id="ARBA00023146"/>
    </source>
</evidence>
<feature type="short sequence motif" description="'HIGH' region" evidence="7">
    <location>
        <begin position="9"/>
        <end position="19"/>
    </location>
</feature>
<dbReference type="InterPro" id="IPR008925">
    <property type="entry name" value="aa_tRNA-synth_I_cd-bd_sf"/>
</dbReference>
<comment type="function">
    <text evidence="7">Catalyzes the attachment of glutamate to tRNA(Glu) in a two-step reaction: glutamate is first activated by ATP to form Glu-AMP and then transferred to the acceptor end of tRNA(Glu).</text>
</comment>
<keyword evidence="11" id="KW-1185">Reference proteome</keyword>
<dbReference type="CDD" id="cd00808">
    <property type="entry name" value="GluRS_core"/>
    <property type="match status" value="1"/>
</dbReference>
<evidence type="ECO:0000256" key="7">
    <source>
        <dbReference type="HAMAP-Rule" id="MF_00022"/>
    </source>
</evidence>
<name>A0A926CZB9_9FIRM</name>
<dbReference type="RefSeq" id="WP_249284394.1">
    <property type="nucleotide sequence ID" value="NZ_JACRSO010000001.1"/>
</dbReference>
<evidence type="ECO:0000313" key="11">
    <source>
        <dbReference type="Proteomes" id="UP000654279"/>
    </source>
</evidence>
<dbReference type="SUPFAM" id="SSF48163">
    <property type="entry name" value="An anticodon-binding domain of class I aminoacyl-tRNA synthetases"/>
    <property type="match status" value="1"/>
</dbReference>
<dbReference type="GO" id="GO:0004818">
    <property type="term" value="F:glutamate-tRNA ligase activity"/>
    <property type="evidence" value="ECO:0007669"/>
    <property type="project" value="UniProtKB-UniRule"/>
</dbReference>
<dbReference type="Gene3D" id="3.40.50.620">
    <property type="entry name" value="HUPs"/>
    <property type="match status" value="1"/>
</dbReference>
<dbReference type="InterPro" id="IPR033910">
    <property type="entry name" value="GluRS_core"/>
</dbReference>
<keyword evidence="4 7" id="KW-0067">ATP-binding</keyword>
<feature type="binding site" evidence="7">
    <location>
        <position position="133"/>
    </location>
    <ligand>
        <name>Zn(2+)</name>
        <dbReference type="ChEBI" id="CHEBI:29105"/>
    </ligand>
</feature>
<protein>
    <recommendedName>
        <fullName evidence="7">Glutamate--tRNA ligase</fullName>
        <ecNumber evidence="7">6.1.1.17</ecNumber>
    </recommendedName>
    <alternativeName>
        <fullName evidence="7">Glutamyl-tRNA synthetase</fullName>
        <shortName evidence="7">GluRS</shortName>
    </alternativeName>
</protein>
<evidence type="ECO:0000256" key="4">
    <source>
        <dbReference type="ARBA" id="ARBA00022840"/>
    </source>
</evidence>
<evidence type="ECO:0000256" key="1">
    <source>
        <dbReference type="ARBA" id="ARBA00007894"/>
    </source>
</evidence>
<dbReference type="PANTHER" id="PTHR43311">
    <property type="entry name" value="GLUTAMATE--TRNA LIGASE"/>
    <property type="match status" value="1"/>
</dbReference>
<dbReference type="GO" id="GO:0005524">
    <property type="term" value="F:ATP binding"/>
    <property type="evidence" value="ECO:0007669"/>
    <property type="project" value="UniProtKB-UniRule"/>
</dbReference>
<comment type="cofactor">
    <cofactor evidence="7">
        <name>Zn(2+)</name>
        <dbReference type="ChEBI" id="CHEBI:29105"/>
    </cofactor>
    <text evidence="7">Binds 1 zinc ion per subunit.</text>
</comment>
<dbReference type="InterPro" id="IPR000924">
    <property type="entry name" value="Glu/Gln-tRNA-synth"/>
</dbReference>
<keyword evidence="5 7" id="KW-0648">Protein biosynthesis</keyword>
<feature type="binding site" evidence="7">
    <location>
        <position position="135"/>
    </location>
    <ligand>
        <name>Zn(2+)</name>
        <dbReference type="ChEBI" id="CHEBI:29105"/>
    </ligand>
</feature>
<feature type="domain" description="Glutamyl/glutaminyl-tRNA synthetase class Ib catalytic" evidence="8">
    <location>
        <begin position="2"/>
        <end position="319"/>
    </location>
</feature>